<organism evidence="2 3">
    <name type="scientific">Pseudomonas laurentiana</name>
    <dbReference type="NCBI Taxonomy" id="2364649"/>
    <lineage>
        <taxon>Bacteria</taxon>
        <taxon>Pseudomonadati</taxon>
        <taxon>Pseudomonadota</taxon>
        <taxon>Gammaproteobacteria</taxon>
        <taxon>Pseudomonadales</taxon>
        <taxon>Pseudomonadaceae</taxon>
        <taxon>Pseudomonas</taxon>
    </lineage>
</organism>
<name>A0A6I5RVX9_9PSED</name>
<keyword evidence="1" id="KW-0472">Membrane</keyword>
<dbReference type="PANTHER" id="PTHR30092:SF0">
    <property type="entry name" value="INNER MEMBRANE PROTEIN CRED"/>
    <property type="match status" value="1"/>
</dbReference>
<protein>
    <submittedName>
        <fullName evidence="2">Cell envelope integrity protein CreD</fullName>
    </submittedName>
</protein>
<sequence>MNRNLSVKLGAIAFLIVLLLVPLLMIGGLIQERQELRDGVVREIAQSSSFSQTLSGPLLVVPYRKIERQWKTPEGGGALYQDVKTVNGHLYFLPETFDLNARIDTELRSRGIYEARLYHAENRISGQFQIPVKLGLGSDFEDYTFDAPFLAVAISDIRGIEKGLKLDLNGQLMDFQPGTGLSWLSAGVHVALPALDSSNEVVLNYAFDLRLPR</sequence>
<keyword evidence="3" id="KW-1185">Reference proteome</keyword>
<proteinExistence type="predicted"/>
<feature type="non-terminal residue" evidence="2">
    <location>
        <position position="213"/>
    </location>
</feature>
<keyword evidence="1" id="KW-0812">Transmembrane</keyword>
<dbReference type="PANTHER" id="PTHR30092">
    <property type="entry name" value="INNER MEMBRANE PROTEIN CRED"/>
    <property type="match status" value="1"/>
</dbReference>
<accession>A0A6I5RVX9</accession>
<evidence type="ECO:0000256" key="1">
    <source>
        <dbReference type="SAM" id="Phobius"/>
    </source>
</evidence>
<dbReference type="AlphaFoldDB" id="A0A6I5RVX9"/>
<dbReference type="EMBL" id="JAAHBT010000324">
    <property type="protein sequence ID" value="NES11810.1"/>
    <property type="molecule type" value="Genomic_DNA"/>
</dbReference>
<feature type="transmembrane region" description="Helical" evidence="1">
    <location>
        <begin position="12"/>
        <end position="30"/>
    </location>
</feature>
<reference evidence="2 3" key="1">
    <citation type="submission" date="2020-02" db="EMBL/GenBank/DDBJ databases">
        <title>Broccoli isolated Pseudomonas sp.</title>
        <authorList>
            <person name="Fujikawa T."/>
            <person name="Sawada H."/>
        </authorList>
    </citation>
    <scope>NUCLEOTIDE SEQUENCE [LARGE SCALE GENOMIC DNA]</scope>
    <source>
        <strain evidence="2 3">JCM 32154</strain>
    </source>
</reference>
<gene>
    <name evidence="2" type="ORF">G3O07_22045</name>
</gene>
<keyword evidence="1" id="KW-1133">Transmembrane helix</keyword>
<dbReference type="InterPro" id="IPR010364">
    <property type="entry name" value="Uncharacterised_IM_CreD"/>
</dbReference>
<dbReference type="Proteomes" id="UP000471751">
    <property type="component" value="Unassembled WGS sequence"/>
</dbReference>
<evidence type="ECO:0000313" key="2">
    <source>
        <dbReference type="EMBL" id="NES11810.1"/>
    </source>
</evidence>
<dbReference type="GO" id="GO:0005886">
    <property type="term" value="C:plasma membrane"/>
    <property type="evidence" value="ECO:0007669"/>
    <property type="project" value="TreeGrafter"/>
</dbReference>
<comment type="caution">
    <text evidence="2">The sequence shown here is derived from an EMBL/GenBank/DDBJ whole genome shotgun (WGS) entry which is preliminary data.</text>
</comment>
<dbReference type="Pfam" id="PF06123">
    <property type="entry name" value="CreD"/>
    <property type="match status" value="1"/>
</dbReference>
<evidence type="ECO:0000313" key="3">
    <source>
        <dbReference type="Proteomes" id="UP000471751"/>
    </source>
</evidence>